<dbReference type="InterPro" id="IPR012340">
    <property type="entry name" value="NA-bd_OB-fold"/>
</dbReference>
<evidence type="ECO:0000256" key="6">
    <source>
        <dbReference type="ARBA" id="ARBA00023274"/>
    </source>
</evidence>
<dbReference type="GeneID" id="8715208"/>
<evidence type="ECO:0000256" key="8">
    <source>
        <dbReference type="RuleBase" id="RU003872"/>
    </source>
</evidence>
<dbReference type="AlphaFoldDB" id="D2ISA3"/>
<dbReference type="PROSITE" id="PS00056">
    <property type="entry name" value="RIBOSOMAL_S17"/>
    <property type="match status" value="1"/>
</dbReference>
<dbReference type="InterPro" id="IPR019979">
    <property type="entry name" value="Ribosomal_uS17_CS"/>
</dbReference>
<geneLocation type="plastid" evidence="9"/>
<dbReference type="PRINTS" id="PR00973">
    <property type="entry name" value="RIBOSOMALS17"/>
</dbReference>
<dbReference type="InterPro" id="IPR000266">
    <property type="entry name" value="Ribosomal_uS17"/>
</dbReference>
<dbReference type="PANTHER" id="PTHR10744:SF1">
    <property type="entry name" value="SMALL RIBOSOMAL SUBUNIT PROTEIN US17M"/>
    <property type="match status" value="1"/>
</dbReference>
<dbReference type="InterPro" id="IPR019984">
    <property type="entry name" value="Ribosomal_uS17_bact/chlr"/>
</dbReference>
<dbReference type="EMBL" id="GQ358203">
    <property type="protein sequence ID" value="ACT46795.1"/>
    <property type="molecule type" value="Genomic_DNA"/>
</dbReference>
<dbReference type="NCBIfam" id="NF004123">
    <property type="entry name" value="PRK05610.1"/>
    <property type="match status" value="1"/>
</dbReference>
<comment type="function">
    <text evidence="1">One of the primary rRNA binding proteins, it binds specifically to the 5'-end of 16S ribosomal RNA.</text>
</comment>
<evidence type="ECO:0000256" key="3">
    <source>
        <dbReference type="ARBA" id="ARBA00022730"/>
    </source>
</evidence>
<keyword evidence="9" id="KW-0934">Plastid</keyword>
<dbReference type="Gene3D" id="2.40.50.140">
    <property type="entry name" value="Nucleic acid-binding proteins"/>
    <property type="match status" value="1"/>
</dbReference>
<comment type="similarity">
    <text evidence="2 8">Belongs to the universal ribosomal protein uS17 family.</text>
</comment>
<evidence type="ECO:0000256" key="1">
    <source>
        <dbReference type="ARBA" id="ARBA00002932"/>
    </source>
</evidence>
<proteinExistence type="inferred from homology"/>
<evidence type="ECO:0000256" key="7">
    <source>
        <dbReference type="ARBA" id="ARBA00035251"/>
    </source>
</evidence>
<dbReference type="RefSeq" id="YP_003359259.1">
    <property type="nucleotide sequence ID" value="NC_013703.1"/>
</dbReference>
<keyword evidence="6 8" id="KW-0687">Ribonucleoprotein</keyword>
<keyword evidence="5 8" id="KW-0689">Ribosomal protein</keyword>
<dbReference type="CDD" id="cd00364">
    <property type="entry name" value="Ribosomal_uS17"/>
    <property type="match status" value="1"/>
</dbReference>
<dbReference type="HAMAP" id="MF_01345_B">
    <property type="entry name" value="Ribosomal_uS17_B"/>
    <property type="match status" value="1"/>
</dbReference>
<evidence type="ECO:0000313" key="9">
    <source>
        <dbReference type="EMBL" id="ACT46795.1"/>
    </source>
</evidence>
<dbReference type="PANTHER" id="PTHR10744">
    <property type="entry name" value="40S RIBOSOMAL PROTEIN S11 FAMILY MEMBER"/>
    <property type="match status" value="1"/>
</dbReference>
<keyword evidence="4" id="KW-0694">RNA-binding</keyword>
<dbReference type="GO" id="GO:0019843">
    <property type="term" value="F:rRNA binding"/>
    <property type="evidence" value="ECO:0007669"/>
    <property type="project" value="UniProtKB-KW"/>
</dbReference>
<dbReference type="GO" id="GO:0022627">
    <property type="term" value="C:cytosolic small ribosomal subunit"/>
    <property type="evidence" value="ECO:0007669"/>
    <property type="project" value="TreeGrafter"/>
</dbReference>
<dbReference type="Pfam" id="PF00366">
    <property type="entry name" value="Ribosomal_S17"/>
    <property type="match status" value="1"/>
</dbReference>
<dbReference type="GO" id="GO:0006412">
    <property type="term" value="P:translation"/>
    <property type="evidence" value="ECO:0007669"/>
    <property type="project" value="InterPro"/>
</dbReference>
<accession>D2ISA3</accession>
<evidence type="ECO:0000256" key="5">
    <source>
        <dbReference type="ARBA" id="ARBA00022980"/>
    </source>
</evidence>
<dbReference type="SUPFAM" id="SSF50249">
    <property type="entry name" value="Nucleic acid-binding proteins"/>
    <property type="match status" value="1"/>
</dbReference>
<dbReference type="NCBIfam" id="TIGR03635">
    <property type="entry name" value="uS17_bact"/>
    <property type="match status" value="1"/>
</dbReference>
<keyword evidence="3" id="KW-0699">rRNA-binding</keyword>
<organism evidence="9">
    <name type="scientific">Cryptomonas paramaecium</name>
    <dbReference type="NCBI Taxonomy" id="2898"/>
    <lineage>
        <taxon>Eukaryota</taxon>
        <taxon>Cryptophyceae</taxon>
        <taxon>Cryptomonadales</taxon>
        <taxon>Cryptomonadaceae</taxon>
        <taxon>Cryptomonas</taxon>
    </lineage>
</organism>
<sequence>MPIKERTGVVVSNKMDKTAVVSVVSRGTHGKYGKIVCKTKLYKVHDETNICSIGDLVTINESKPLSKTKRWILAFVKQKTFNTNSFNCGD</sequence>
<gene>
    <name evidence="9" type="primary">rps17</name>
    <name evidence="9" type="ORF">CRPAC_p043</name>
</gene>
<name>D2ISA3_9CRYP</name>
<evidence type="ECO:0000256" key="4">
    <source>
        <dbReference type="ARBA" id="ARBA00022884"/>
    </source>
</evidence>
<evidence type="ECO:0000256" key="2">
    <source>
        <dbReference type="ARBA" id="ARBA00010254"/>
    </source>
</evidence>
<dbReference type="GO" id="GO:0003735">
    <property type="term" value="F:structural constituent of ribosome"/>
    <property type="evidence" value="ECO:0007669"/>
    <property type="project" value="InterPro"/>
</dbReference>
<protein>
    <recommendedName>
        <fullName evidence="7">Small ribosomal subunit protein uS17c</fullName>
    </recommendedName>
</protein>
<reference evidence="9" key="1">
    <citation type="journal article" date="2009" name="Genome Biol. Evol.">
        <title>The complete plastid genome sequence of the secondarily nonphotosynthetic alga Cryptomonas paramecium: reduction, compaction, and accelerated evolutionary rate.</title>
        <authorList>
            <person name="Donaher N."/>
            <person name="Tanifuji G."/>
            <person name="Onodera N.T."/>
            <person name="Malfatti S.A."/>
            <person name="Chain P.S."/>
            <person name="Hara Y."/>
            <person name="Archibald J.M."/>
        </authorList>
    </citation>
    <scope>NUCLEOTIDE SEQUENCE</scope>
    <source>
        <strain evidence="9">CCAP977/2a</strain>
    </source>
</reference>